<dbReference type="InterPro" id="IPR029063">
    <property type="entry name" value="SAM-dependent_MTases_sf"/>
</dbReference>
<keyword evidence="2 6" id="KW-0489">Methyltransferase</keyword>
<accession>A0A558H2M4</accession>
<dbReference type="Gene3D" id="3.40.50.150">
    <property type="entry name" value="Vaccinia Virus protein VP39"/>
    <property type="match status" value="1"/>
</dbReference>
<protein>
    <submittedName>
        <fullName evidence="6">Class I SAM-dependent methyltransferase</fullName>
    </submittedName>
</protein>
<gene>
    <name evidence="6" type="ORF">FQP90_10350</name>
</gene>
<evidence type="ECO:0000256" key="3">
    <source>
        <dbReference type="ARBA" id="ARBA00022679"/>
    </source>
</evidence>
<dbReference type="GO" id="GO:0008757">
    <property type="term" value="F:S-adenosylmethionine-dependent methyltransferase activity"/>
    <property type="evidence" value="ECO:0007669"/>
    <property type="project" value="InterPro"/>
</dbReference>
<dbReference type="EMBL" id="VNFK01000006">
    <property type="protein sequence ID" value="TVU63373.1"/>
    <property type="molecule type" value="Genomic_DNA"/>
</dbReference>
<comment type="similarity">
    <text evidence="1">Belongs to the methyltransferase superfamily.</text>
</comment>
<keyword evidence="3 6" id="KW-0808">Transferase</keyword>
<dbReference type="PANTHER" id="PTHR44942:SF4">
    <property type="entry name" value="METHYLTRANSFERASE TYPE 11 DOMAIN-CONTAINING PROTEIN"/>
    <property type="match status" value="1"/>
</dbReference>
<dbReference type="AlphaFoldDB" id="A0A558H2M4"/>
<feature type="domain" description="Methyltransferase type 11" evidence="5">
    <location>
        <begin position="75"/>
        <end position="162"/>
    </location>
</feature>
<evidence type="ECO:0000313" key="7">
    <source>
        <dbReference type="Proteomes" id="UP000316500"/>
    </source>
</evidence>
<dbReference type="CDD" id="cd02440">
    <property type="entry name" value="AdoMet_MTases"/>
    <property type="match status" value="1"/>
</dbReference>
<evidence type="ECO:0000313" key="6">
    <source>
        <dbReference type="EMBL" id="TVU63373.1"/>
    </source>
</evidence>
<dbReference type="GO" id="GO:0032259">
    <property type="term" value="P:methylation"/>
    <property type="evidence" value="ECO:0007669"/>
    <property type="project" value="UniProtKB-KW"/>
</dbReference>
<dbReference type="InterPro" id="IPR013216">
    <property type="entry name" value="Methyltransf_11"/>
</dbReference>
<feature type="compositionally biased region" description="Low complexity" evidence="4">
    <location>
        <begin position="9"/>
        <end position="21"/>
    </location>
</feature>
<dbReference type="OrthoDB" id="9797252at2"/>
<dbReference type="Pfam" id="PF08241">
    <property type="entry name" value="Methyltransf_11"/>
    <property type="match status" value="1"/>
</dbReference>
<dbReference type="Proteomes" id="UP000316500">
    <property type="component" value="Unassembled WGS sequence"/>
</dbReference>
<comment type="caution">
    <text evidence="6">The sequence shown here is derived from an EMBL/GenBank/DDBJ whole genome shotgun (WGS) entry which is preliminary data.</text>
</comment>
<dbReference type="SUPFAM" id="SSF53335">
    <property type="entry name" value="S-adenosyl-L-methionine-dependent methyltransferases"/>
    <property type="match status" value="1"/>
</dbReference>
<dbReference type="PANTHER" id="PTHR44942">
    <property type="entry name" value="METHYLTRANSF_11 DOMAIN-CONTAINING PROTEIN"/>
    <property type="match status" value="1"/>
</dbReference>
<evidence type="ECO:0000256" key="2">
    <source>
        <dbReference type="ARBA" id="ARBA00022603"/>
    </source>
</evidence>
<organism evidence="6 7">
    <name type="scientific">Paenarthrobacter nitroguajacolicus</name>
    <name type="common">Arthrobacter nitroguajacolicus</name>
    <dbReference type="NCBI Taxonomy" id="211146"/>
    <lineage>
        <taxon>Bacteria</taxon>
        <taxon>Bacillati</taxon>
        <taxon>Actinomycetota</taxon>
        <taxon>Actinomycetes</taxon>
        <taxon>Micrococcales</taxon>
        <taxon>Micrococcaceae</taxon>
        <taxon>Paenarthrobacter</taxon>
    </lineage>
</organism>
<feature type="region of interest" description="Disordered" evidence="4">
    <location>
        <begin position="1"/>
        <end position="31"/>
    </location>
</feature>
<evidence type="ECO:0000259" key="5">
    <source>
        <dbReference type="Pfam" id="PF08241"/>
    </source>
</evidence>
<name>A0A558H2M4_PAENT</name>
<proteinExistence type="inferred from homology"/>
<dbReference type="InterPro" id="IPR051052">
    <property type="entry name" value="Diverse_substrate_MTase"/>
</dbReference>
<reference evidence="6 7" key="1">
    <citation type="submission" date="2019-07" db="EMBL/GenBank/DDBJ databases">
        <title>Diversity of Bacteria from Kongsfjorden, Arctic.</title>
        <authorList>
            <person name="Yu Y."/>
        </authorList>
    </citation>
    <scope>NUCLEOTIDE SEQUENCE [LARGE SCALE GENOMIC DNA]</scope>
    <source>
        <strain evidence="6 7">SM1928</strain>
    </source>
</reference>
<evidence type="ECO:0000256" key="1">
    <source>
        <dbReference type="ARBA" id="ARBA00008361"/>
    </source>
</evidence>
<evidence type="ECO:0000256" key="4">
    <source>
        <dbReference type="SAM" id="MobiDB-lite"/>
    </source>
</evidence>
<sequence>MKEFRVSLRSPGAASGAAGIPGPAGPRGPKLYATRRQELGRSFQDGGEHYDRVRPGYPLDSLNWILPDGATAAADLGAGTGKFTALLVGHGLEVAAVDPSTDMLEQLRKAYPRVNALEGTAEATGLADSAFDVVSVAQAWHWCEPLAASTEIARILRPHGVLGLVWNQLDTAVPWVHRLSRIMHAGDVHKPGFRPVIGPEFEGLESHLTLWQDTLSPEDIMELTKSRSYYLRANEATRAKVMGNLEWYLYDHLGHTPGETVQVPYMTQTWRAFKIHPATPR</sequence>